<dbReference type="AlphaFoldDB" id="A0A8J8T823"/>
<feature type="domain" description="Glycoside hydrolase family 38 central" evidence="10">
    <location>
        <begin position="356"/>
        <end position="446"/>
    </location>
</feature>
<dbReference type="InterPro" id="IPR028995">
    <property type="entry name" value="Glyco_hydro_57/38_cen_sf"/>
</dbReference>
<evidence type="ECO:0000256" key="3">
    <source>
        <dbReference type="ARBA" id="ARBA00022723"/>
    </source>
</evidence>
<dbReference type="InterPro" id="IPR000602">
    <property type="entry name" value="Glyco_hydro_38_N"/>
</dbReference>
<dbReference type="PANTHER" id="PTHR11607:SF3">
    <property type="entry name" value="LYSOSOMAL ALPHA-MANNOSIDASE"/>
    <property type="match status" value="1"/>
</dbReference>
<evidence type="ECO:0000313" key="11">
    <source>
        <dbReference type="EMBL" id="TNV85130.1"/>
    </source>
</evidence>
<dbReference type="InterPro" id="IPR011330">
    <property type="entry name" value="Glyco_hydro/deAcase_b/a-brl"/>
</dbReference>
<sequence length="1116" mass="128716">MKAYLVLLLLLFTTIGARHLQLSPADPDDDTITIHMVCHSHDDVGFQQTGEEYYTNKVNNVITSVVEALTADSRYKFSQTEMFFFSKWWREHNETMREKVRGFVREGRFEFLLGGWVANDEACPTFEEIIANIQMGHDFLVKDVGVQPPKIAWLVDSFGHSAATPDLFHKMGFDSLFFARVSDQEKDLRKERKLMEFMWQPKYEGVVAGGQVAKEGMFTHLMHEMYQGGCNIDMWIYQSDANHMKNLFTQKVAELKRNPDEFVKCIERFANHYRTKHVLFTLGTDFAFQFANLSYNYIDSWVQVANSIPAGKKFKFVYSTVQEYQDAVQSDLRRLNIELPKYDGDFYPLTGNYPGHTWSGYFTSRPNFKRLIREFTGVQQVSNSFYGWQTLESMSERQDVANPTVNGGNFKHHVADMRKMTAKMMHHDSITGSSLVYIIYNETVGMQQLLDSNQQVMSGLWQKRLLREHGLKVDEMALCTYKINDRNKCLPDESSSRLLESGKNFVLLIYNPTVMEQEYINLNLPFSTFTVQIFDREAKTFQIVMSTSQEVDTFCNDGPDGKHECDVYIHRSVAPLSYELLLVTYNNAPGFDSRVSSYGFDLREMLSLEPTQPPPPPEAPNYFVPATPASPPPPPPPTPKPKPPPPKVQTLSPEEYSKICNDTLYIQNKHLTLQVRDCDGKMVRFLVKRVGDDGVKYVDREFEFDFRYYQPIAQTAGQVNSGLYVFKTEDKDSREFDHAISKIQVFNGKLMQQMLIHYKNQKEPNTVLKIRLQKDHLEFDVFFARLSFENGHQAGFDVTANWQSVDIKSERAGVFYTDANAYKIVKRDINAARNYTPTNYLNKVKQVAQYFYPINAGLFIEDAKSKQQMLVMNDRPQGGSAWKDGRIELMIHRLGSTSDQLGVGEGVNDYAIDGKGVNVSAKFYVAFTRDREEAFRLLQRKHIETMNQLQYFFSDVYHLKSPTDKQKALALQQPELQKAFTDFLEIHGILEVQLMPMPYPDNEQDLFDTLNMRVTRFQRDKTHPLDEESLMQELCKYTLGGNECDFIKTVRPVLLDGDDMETSAAGLFYEEETPSENKGEDYFIVENFEIVFESSDRRRRRLIAERLLSLGGSGRD</sequence>
<evidence type="ECO:0000256" key="4">
    <source>
        <dbReference type="ARBA" id="ARBA00022801"/>
    </source>
</evidence>
<dbReference type="Pfam" id="PF01074">
    <property type="entry name" value="Glyco_hydro_38N"/>
    <property type="match status" value="1"/>
</dbReference>
<keyword evidence="6" id="KW-1015">Disulfide bond</keyword>
<evidence type="ECO:0000256" key="6">
    <source>
        <dbReference type="ARBA" id="ARBA00023157"/>
    </source>
</evidence>
<dbReference type="Pfam" id="PF07748">
    <property type="entry name" value="Glyco_hydro_38C"/>
    <property type="match status" value="1"/>
</dbReference>
<feature type="signal peptide" evidence="9">
    <location>
        <begin position="1"/>
        <end position="17"/>
    </location>
</feature>
<comment type="similarity">
    <text evidence="2">Belongs to the glycosyl hydrolase 38 family.</text>
</comment>
<dbReference type="GO" id="GO:0046872">
    <property type="term" value="F:metal ion binding"/>
    <property type="evidence" value="ECO:0007669"/>
    <property type="project" value="UniProtKB-KW"/>
</dbReference>
<feature type="compositionally biased region" description="Pro residues" evidence="8">
    <location>
        <begin position="628"/>
        <end position="647"/>
    </location>
</feature>
<dbReference type="EMBL" id="RRYP01002121">
    <property type="protein sequence ID" value="TNV85130.1"/>
    <property type="molecule type" value="Genomic_DNA"/>
</dbReference>
<name>A0A8J8T823_HALGN</name>
<organism evidence="11 12">
    <name type="scientific">Halteria grandinella</name>
    <dbReference type="NCBI Taxonomy" id="5974"/>
    <lineage>
        <taxon>Eukaryota</taxon>
        <taxon>Sar</taxon>
        <taxon>Alveolata</taxon>
        <taxon>Ciliophora</taxon>
        <taxon>Intramacronucleata</taxon>
        <taxon>Spirotrichea</taxon>
        <taxon>Stichotrichia</taxon>
        <taxon>Sporadotrichida</taxon>
        <taxon>Halteriidae</taxon>
        <taxon>Halteria</taxon>
    </lineage>
</organism>
<keyword evidence="12" id="KW-1185">Reference proteome</keyword>
<protein>
    <recommendedName>
        <fullName evidence="10">Glycoside hydrolase family 38 central domain-containing protein</fullName>
    </recommendedName>
</protein>
<dbReference type="InterPro" id="IPR027291">
    <property type="entry name" value="Glyco_hydro_38_N_sf"/>
</dbReference>
<feature type="chain" id="PRO_5035262007" description="Glycoside hydrolase family 38 central domain-containing protein" evidence="9">
    <location>
        <begin position="18"/>
        <end position="1116"/>
    </location>
</feature>
<evidence type="ECO:0000256" key="5">
    <source>
        <dbReference type="ARBA" id="ARBA00022833"/>
    </source>
</evidence>
<comment type="caution">
    <text evidence="11">The sequence shown here is derived from an EMBL/GenBank/DDBJ whole genome shotgun (WGS) entry which is preliminary data.</text>
</comment>
<dbReference type="InterPro" id="IPR037094">
    <property type="entry name" value="Glyco_hydro_38_cen_sf"/>
</dbReference>
<keyword evidence="3" id="KW-0479">Metal-binding</keyword>
<evidence type="ECO:0000256" key="7">
    <source>
        <dbReference type="ARBA" id="ARBA00023295"/>
    </source>
</evidence>
<keyword evidence="4" id="KW-0378">Hydrolase</keyword>
<keyword evidence="5" id="KW-0862">Zinc</keyword>
<dbReference type="Gene3D" id="2.70.98.30">
    <property type="entry name" value="Golgi alpha-mannosidase II, domain 4"/>
    <property type="match status" value="1"/>
</dbReference>
<evidence type="ECO:0000256" key="2">
    <source>
        <dbReference type="ARBA" id="ARBA00009792"/>
    </source>
</evidence>
<dbReference type="SMART" id="SM00872">
    <property type="entry name" value="Alpha-mann_mid"/>
    <property type="match status" value="1"/>
</dbReference>
<dbReference type="InterPro" id="IPR011682">
    <property type="entry name" value="Glyco_hydro_38_C"/>
</dbReference>
<dbReference type="SUPFAM" id="SSF74650">
    <property type="entry name" value="Galactose mutarotase-like"/>
    <property type="match status" value="1"/>
</dbReference>
<accession>A0A8J8T823</accession>
<dbReference type="PANTHER" id="PTHR11607">
    <property type="entry name" value="ALPHA-MANNOSIDASE"/>
    <property type="match status" value="1"/>
</dbReference>
<dbReference type="SUPFAM" id="SSF88713">
    <property type="entry name" value="Glycoside hydrolase/deacetylase"/>
    <property type="match status" value="1"/>
</dbReference>
<dbReference type="InterPro" id="IPR050843">
    <property type="entry name" value="Glycosyl_Hydrlase_38"/>
</dbReference>
<evidence type="ECO:0000256" key="9">
    <source>
        <dbReference type="SAM" id="SignalP"/>
    </source>
</evidence>
<dbReference type="InterPro" id="IPR011013">
    <property type="entry name" value="Gal_mutarotase_sf_dom"/>
</dbReference>
<keyword evidence="9" id="KW-0732">Signal</keyword>
<evidence type="ECO:0000256" key="1">
    <source>
        <dbReference type="ARBA" id="ARBA00001947"/>
    </source>
</evidence>
<comment type="cofactor">
    <cofactor evidence="1">
        <name>Zn(2+)</name>
        <dbReference type="ChEBI" id="CHEBI:29105"/>
    </cofactor>
</comment>
<evidence type="ECO:0000256" key="8">
    <source>
        <dbReference type="SAM" id="MobiDB-lite"/>
    </source>
</evidence>
<keyword evidence="7" id="KW-0326">Glycosidase</keyword>
<dbReference type="InterPro" id="IPR015341">
    <property type="entry name" value="Glyco_hydro_38_cen"/>
</dbReference>
<dbReference type="Gene3D" id="1.20.1270.50">
    <property type="entry name" value="Glycoside hydrolase family 38, central domain"/>
    <property type="match status" value="1"/>
</dbReference>
<evidence type="ECO:0000313" key="12">
    <source>
        <dbReference type="Proteomes" id="UP000785679"/>
    </source>
</evidence>
<dbReference type="Proteomes" id="UP000785679">
    <property type="component" value="Unassembled WGS sequence"/>
</dbReference>
<proteinExistence type="inferred from homology"/>
<dbReference type="GO" id="GO:0004559">
    <property type="term" value="F:alpha-mannosidase activity"/>
    <property type="evidence" value="ECO:0007669"/>
    <property type="project" value="InterPro"/>
</dbReference>
<reference evidence="11" key="1">
    <citation type="submission" date="2019-06" db="EMBL/GenBank/DDBJ databases">
        <authorList>
            <person name="Zheng W."/>
        </authorList>
    </citation>
    <scope>NUCLEOTIDE SEQUENCE</scope>
    <source>
        <strain evidence="11">QDHG01</strain>
    </source>
</reference>
<dbReference type="OrthoDB" id="285853at2759"/>
<feature type="region of interest" description="Disordered" evidence="8">
    <location>
        <begin position="607"/>
        <end position="652"/>
    </location>
</feature>
<dbReference type="Gene3D" id="3.20.110.10">
    <property type="entry name" value="Glycoside hydrolase 38, N terminal domain"/>
    <property type="match status" value="1"/>
</dbReference>
<gene>
    <name evidence="11" type="ORF">FGO68_gene12401</name>
</gene>
<dbReference type="GO" id="GO:0030246">
    <property type="term" value="F:carbohydrate binding"/>
    <property type="evidence" value="ECO:0007669"/>
    <property type="project" value="InterPro"/>
</dbReference>
<dbReference type="GO" id="GO:0006013">
    <property type="term" value="P:mannose metabolic process"/>
    <property type="evidence" value="ECO:0007669"/>
    <property type="project" value="InterPro"/>
</dbReference>
<dbReference type="SUPFAM" id="SSF88688">
    <property type="entry name" value="Families 57/38 glycoside transferase middle domain"/>
    <property type="match status" value="1"/>
</dbReference>
<evidence type="ECO:0000259" key="10">
    <source>
        <dbReference type="SMART" id="SM00872"/>
    </source>
</evidence>